<reference evidence="2 3" key="1">
    <citation type="submission" date="2018-05" db="EMBL/GenBank/DDBJ databases">
        <title>Genomic Encyclopedia of Archaeal and Bacterial Type Strains, Phase II (KMG-II): from individual species to whole genera.</title>
        <authorList>
            <person name="Goeker M."/>
        </authorList>
    </citation>
    <scope>NUCLEOTIDE SEQUENCE [LARGE SCALE GENOMIC DNA]</scope>
    <source>
        <strain evidence="2 3">DSM 45184</strain>
    </source>
</reference>
<feature type="transmembrane region" description="Helical" evidence="1">
    <location>
        <begin position="56"/>
        <end position="84"/>
    </location>
</feature>
<evidence type="ECO:0000313" key="3">
    <source>
        <dbReference type="Proteomes" id="UP000245697"/>
    </source>
</evidence>
<evidence type="ECO:0000256" key="1">
    <source>
        <dbReference type="SAM" id="Phobius"/>
    </source>
</evidence>
<keyword evidence="1" id="KW-1133">Transmembrane helix</keyword>
<sequence length="331" mass="35114">MTAGNVRRPGRYWVFTAIVIPLNPLAWFLVQRFQACAAANPGAEELGYDGPCASAYGLFGLAGLALLPLTATIVVAFFIGITEGRRRSPFASGRRVCAVIVGVCSPPTLLVYALGYGLGRALPAPQALVAHQVGWETAVNAYAALSRGLPPQQVLAGGFVSPEPVYLDTVMGYARYYGMNVTFQPGFTVAFGSPAFVAGAAIGNLVGNSVGRSRAAAMARAQWREHRTTRVIVTATTTWCCVDGRWLRFDHAAVMEYYLEGATCVMTFPDTEPLMLIGPPAAVHAVLFAYLRGGPGWQYQPFLHQLAAAAAHPVPSSGPDGRAAAGGPFHR</sequence>
<accession>A0A316FL25</accession>
<feature type="transmembrane region" description="Helical" evidence="1">
    <location>
        <begin position="96"/>
        <end position="118"/>
    </location>
</feature>
<feature type="transmembrane region" description="Helical" evidence="1">
    <location>
        <begin position="12"/>
        <end position="30"/>
    </location>
</feature>
<dbReference type="EMBL" id="QGGR01000006">
    <property type="protein sequence ID" value="PWK48426.1"/>
    <property type="molecule type" value="Genomic_DNA"/>
</dbReference>
<dbReference type="OrthoDB" id="3260856at2"/>
<keyword evidence="3" id="KW-1185">Reference proteome</keyword>
<comment type="caution">
    <text evidence="2">The sequence shown here is derived from an EMBL/GenBank/DDBJ whole genome shotgun (WGS) entry which is preliminary data.</text>
</comment>
<keyword evidence="1" id="KW-0812">Transmembrane</keyword>
<protein>
    <submittedName>
        <fullName evidence="2">Uncharacterized protein</fullName>
    </submittedName>
</protein>
<keyword evidence="1" id="KW-0472">Membrane</keyword>
<name>A0A316FL25_9ACTN</name>
<evidence type="ECO:0000313" key="2">
    <source>
        <dbReference type="EMBL" id="PWK48426.1"/>
    </source>
</evidence>
<proteinExistence type="predicted"/>
<dbReference type="RefSeq" id="WP_146246315.1">
    <property type="nucleotide sequence ID" value="NZ_BONA01000039.1"/>
</dbReference>
<dbReference type="Proteomes" id="UP000245697">
    <property type="component" value="Unassembled WGS sequence"/>
</dbReference>
<gene>
    <name evidence="2" type="ORF">BC793_106456</name>
</gene>
<organism evidence="2 3">
    <name type="scientific">Actinoplanes xinjiangensis</name>
    <dbReference type="NCBI Taxonomy" id="512350"/>
    <lineage>
        <taxon>Bacteria</taxon>
        <taxon>Bacillati</taxon>
        <taxon>Actinomycetota</taxon>
        <taxon>Actinomycetes</taxon>
        <taxon>Micromonosporales</taxon>
        <taxon>Micromonosporaceae</taxon>
        <taxon>Actinoplanes</taxon>
    </lineage>
</organism>
<dbReference type="AlphaFoldDB" id="A0A316FL25"/>